<dbReference type="NCBIfam" id="TIGR01845">
    <property type="entry name" value="outer_NodT"/>
    <property type="match status" value="1"/>
</dbReference>
<dbReference type="Gene3D" id="1.20.1600.10">
    <property type="entry name" value="Outer membrane efflux proteins (OEP)"/>
    <property type="match status" value="1"/>
</dbReference>
<keyword evidence="2" id="KW-0812">Transmembrane</keyword>
<sequence>MSRRHQHRIRGPWPGGDGPRKPDRPIATPARPRLLLAGLLALGGCEVGPDYHAPRLVLGPLHGAVAARGVPAAQAPSLDTWWTGFDDPTLVRLVRRALAQNLDLAAALARVQQARAGAGGAAAQLLPTVDATADATALRQSLTTPLGAATRFLGLHRDQRLLDLGISASWEIDVAGGLRRNEEAADAIAQAADADADGARVTVAADVADAYFQIRRDQARVATIQEQVATDAHLRDLVQQLRDRGVGDERQAAQAEAVLQQANAALPPLRIEIEEQLNRLDVLLGEQPGTEAAALSAPSPLPAIPAIPVTNEPTDFLRRRPDVIAAERRLAASSARIGVALSDYYPKLSLSGLVGFDSLNVNHLLTAASFQPQATGAIRWRIFDFGKVDAEVRTARGAEAEALARYRETVLRAAEDVEDSLRAVVELDIRTARLEAEVASLQRARDLSQQAFAAGAIPLTDVLDADRQLLDARDILAETRGDAVRAAVRSFRALGGGWPGAHTAPRRSAPLTMSAS</sequence>
<dbReference type="InterPro" id="IPR010131">
    <property type="entry name" value="MdtP/NodT-like"/>
</dbReference>
<gene>
    <name evidence="4" type="ORF">NFI88_15485</name>
</gene>
<keyword evidence="2" id="KW-0564">Palmitate</keyword>
<feature type="region of interest" description="Disordered" evidence="3">
    <location>
        <begin position="1"/>
        <end position="28"/>
    </location>
</feature>
<evidence type="ECO:0000256" key="3">
    <source>
        <dbReference type="SAM" id="MobiDB-lite"/>
    </source>
</evidence>
<evidence type="ECO:0000256" key="2">
    <source>
        <dbReference type="RuleBase" id="RU362097"/>
    </source>
</evidence>
<dbReference type="RefSeq" id="WP_422920991.1">
    <property type="nucleotide sequence ID" value="NZ_JAMZEJ010000010.1"/>
</dbReference>
<dbReference type="InterPro" id="IPR003423">
    <property type="entry name" value="OMP_efflux"/>
</dbReference>
<dbReference type="Pfam" id="PF02321">
    <property type="entry name" value="OEP"/>
    <property type="match status" value="2"/>
</dbReference>
<feature type="compositionally biased region" description="Basic residues" evidence="3">
    <location>
        <begin position="1"/>
        <end position="10"/>
    </location>
</feature>
<protein>
    <submittedName>
        <fullName evidence="4">TolC family protein</fullName>
    </submittedName>
</protein>
<organism evidence="4 5">
    <name type="scientific">Rhizosaccharibacter radicis</name>
    <dbReference type="NCBI Taxonomy" id="2782605"/>
    <lineage>
        <taxon>Bacteria</taxon>
        <taxon>Pseudomonadati</taxon>
        <taxon>Pseudomonadota</taxon>
        <taxon>Alphaproteobacteria</taxon>
        <taxon>Acetobacterales</taxon>
        <taxon>Acetobacteraceae</taxon>
        <taxon>Rhizosaccharibacter</taxon>
    </lineage>
</organism>
<dbReference type="SUPFAM" id="SSF56954">
    <property type="entry name" value="Outer membrane efflux proteins (OEP)"/>
    <property type="match status" value="1"/>
</dbReference>
<reference evidence="4 5" key="1">
    <citation type="submission" date="2022-06" db="EMBL/GenBank/DDBJ databases">
        <title>Rhizosaccharibacter gen. nov. sp. nov. KSS12, endophytic bacteria isolated from sugarcane.</title>
        <authorList>
            <person name="Pitiwittayakul N."/>
        </authorList>
    </citation>
    <scope>NUCLEOTIDE SEQUENCE [LARGE SCALE GENOMIC DNA]</scope>
    <source>
        <strain evidence="4 5">KSS12</strain>
    </source>
</reference>
<dbReference type="Proteomes" id="UP001524547">
    <property type="component" value="Unassembled WGS sequence"/>
</dbReference>
<keyword evidence="2" id="KW-0449">Lipoprotein</keyword>
<evidence type="ECO:0000313" key="5">
    <source>
        <dbReference type="Proteomes" id="UP001524547"/>
    </source>
</evidence>
<comment type="subcellular location">
    <subcellularLocation>
        <location evidence="2">Cell membrane</location>
        <topology evidence="2">Lipid-anchor</topology>
    </subcellularLocation>
</comment>
<comment type="caution">
    <text evidence="4">The sequence shown here is derived from an EMBL/GenBank/DDBJ whole genome shotgun (WGS) entry which is preliminary data.</text>
</comment>
<evidence type="ECO:0000313" key="4">
    <source>
        <dbReference type="EMBL" id="MCQ8242235.1"/>
    </source>
</evidence>
<keyword evidence="2" id="KW-1134">Transmembrane beta strand</keyword>
<accession>A0ABT1W3R2</accession>
<proteinExistence type="inferred from homology"/>
<name>A0ABT1W3R2_9PROT</name>
<keyword evidence="5" id="KW-1185">Reference proteome</keyword>
<dbReference type="EMBL" id="JAMZEJ010000010">
    <property type="protein sequence ID" value="MCQ8242235.1"/>
    <property type="molecule type" value="Genomic_DNA"/>
</dbReference>
<dbReference type="PANTHER" id="PTHR30203:SF25">
    <property type="entry name" value="OUTER MEMBRANE PROTEIN-RELATED"/>
    <property type="match status" value="1"/>
</dbReference>
<dbReference type="PANTHER" id="PTHR30203">
    <property type="entry name" value="OUTER MEMBRANE CATION EFFLUX PROTEIN"/>
    <property type="match status" value="1"/>
</dbReference>
<dbReference type="Gene3D" id="2.20.200.10">
    <property type="entry name" value="Outer membrane efflux proteins (OEP)"/>
    <property type="match status" value="1"/>
</dbReference>
<evidence type="ECO:0000256" key="1">
    <source>
        <dbReference type="ARBA" id="ARBA00007613"/>
    </source>
</evidence>
<keyword evidence="2" id="KW-0472">Membrane</keyword>
<comment type="similarity">
    <text evidence="1 2">Belongs to the outer membrane factor (OMF) (TC 1.B.17) family.</text>
</comment>